<reference evidence="3 4" key="1">
    <citation type="submission" date="2022-10" db="EMBL/GenBank/DDBJ databases">
        <title>The complete genomes of actinobacterial strains from the NBC collection.</title>
        <authorList>
            <person name="Joergensen T.S."/>
            <person name="Alvarez Arevalo M."/>
            <person name="Sterndorff E.B."/>
            <person name="Faurdal D."/>
            <person name="Vuksanovic O."/>
            <person name="Mourched A.-S."/>
            <person name="Charusanti P."/>
            <person name="Shaw S."/>
            <person name="Blin K."/>
            <person name="Weber T."/>
        </authorList>
    </citation>
    <scope>NUCLEOTIDE SEQUENCE [LARGE SCALE GENOMIC DNA]</scope>
    <source>
        <strain evidence="3 4">NBC_00206</strain>
    </source>
</reference>
<organism evidence="3 4">
    <name type="scientific">Streptomyces nigra</name>
    <dbReference type="NCBI Taxonomy" id="1827580"/>
    <lineage>
        <taxon>Bacteria</taxon>
        <taxon>Bacillati</taxon>
        <taxon>Actinomycetota</taxon>
        <taxon>Actinomycetes</taxon>
        <taxon>Kitasatosporales</taxon>
        <taxon>Streptomycetaceae</taxon>
        <taxon>Streptomyces</taxon>
    </lineage>
</organism>
<feature type="compositionally biased region" description="Low complexity" evidence="1">
    <location>
        <begin position="291"/>
        <end position="321"/>
    </location>
</feature>
<dbReference type="RefSeq" id="WP_381814323.1">
    <property type="nucleotide sequence ID" value="NZ_CP108125.1"/>
</dbReference>
<evidence type="ECO:0000313" key="3">
    <source>
        <dbReference type="EMBL" id="WTO83347.1"/>
    </source>
</evidence>
<keyword evidence="2" id="KW-0812">Transmembrane</keyword>
<feature type="transmembrane region" description="Helical" evidence="2">
    <location>
        <begin position="164"/>
        <end position="184"/>
    </location>
</feature>
<feature type="compositionally biased region" description="Basic and acidic residues" evidence="1">
    <location>
        <begin position="37"/>
        <end position="46"/>
    </location>
</feature>
<evidence type="ECO:0000256" key="2">
    <source>
        <dbReference type="SAM" id="Phobius"/>
    </source>
</evidence>
<evidence type="ECO:0008006" key="5">
    <source>
        <dbReference type="Google" id="ProtNLM"/>
    </source>
</evidence>
<protein>
    <recommendedName>
        <fullName evidence="5">Translation initiation factor IF-2</fullName>
    </recommendedName>
</protein>
<keyword evidence="2" id="KW-0472">Membrane</keyword>
<keyword evidence="2" id="KW-1133">Transmembrane helix</keyword>
<evidence type="ECO:0000313" key="4">
    <source>
        <dbReference type="Proteomes" id="UP001622690"/>
    </source>
</evidence>
<keyword evidence="4" id="KW-1185">Reference proteome</keyword>
<feature type="region of interest" description="Disordered" evidence="1">
    <location>
        <begin position="187"/>
        <end position="352"/>
    </location>
</feature>
<dbReference type="EMBL" id="CP108125">
    <property type="protein sequence ID" value="WTO83347.1"/>
    <property type="molecule type" value="Genomic_DNA"/>
</dbReference>
<sequence length="352" mass="35197">MHTQAFPATGETGLPGRGPRSRTEARETDILQGGRRASTDADKTEILRGGPAAHGDETAVLPSVGRPAEPPRHGRHAAPGTDPFAASGGPRTAPVRDPWAEHEQTAGTGATHDPHEVTVQLDGVGLQLDGMLRAAKDAPGGPEGSDGPVFVDETGRRSRRWRRLGMAVALACAVYAVVIVTTLLSGNSDAPWLPVEGPKEKPAGQVDTSPQPAESATAPSETSDVAPGASPSASDGESVLPGAGSTAPGASADAQDPAATGAAKPTGTKGPANPGGGNPTPDREPSTDPVTDPTAPSPTDGGGTTTEPTDPTTTEDPGTGTVANGPSNPEPVAQEPGGTTSAPAVPFPENNF</sequence>
<proteinExistence type="predicted"/>
<name>A0ABZ1IVZ2_9ACTN</name>
<feature type="region of interest" description="Disordered" evidence="1">
    <location>
        <begin position="1"/>
        <end position="96"/>
    </location>
</feature>
<gene>
    <name evidence="3" type="ORF">OHU27_13295</name>
</gene>
<feature type="compositionally biased region" description="Polar residues" evidence="1">
    <location>
        <begin position="206"/>
        <end position="223"/>
    </location>
</feature>
<feature type="compositionally biased region" description="Low complexity" evidence="1">
    <location>
        <begin position="241"/>
        <end position="272"/>
    </location>
</feature>
<accession>A0ABZ1IVZ2</accession>
<evidence type="ECO:0000256" key="1">
    <source>
        <dbReference type="SAM" id="MobiDB-lite"/>
    </source>
</evidence>
<dbReference type="Proteomes" id="UP001622690">
    <property type="component" value="Chromosome"/>
</dbReference>